<dbReference type="Gene3D" id="1.10.10.1250">
    <property type="entry name" value="RNA polymerase, subunit delta, N-terminal domain"/>
    <property type="match status" value="1"/>
</dbReference>
<evidence type="ECO:0000259" key="8">
    <source>
        <dbReference type="PROSITE" id="PS51913"/>
    </source>
</evidence>
<gene>
    <name evidence="9" type="primary">rpoE_38</name>
    <name evidence="9" type="ORF">SDC9_135723</name>
</gene>
<evidence type="ECO:0000256" key="5">
    <source>
        <dbReference type="ARBA" id="ARBA00023163"/>
    </source>
</evidence>
<dbReference type="AlphaFoldDB" id="A0A645DH55"/>
<feature type="compositionally biased region" description="Acidic residues" evidence="7">
    <location>
        <begin position="110"/>
        <end position="126"/>
    </location>
</feature>
<evidence type="ECO:0000256" key="3">
    <source>
        <dbReference type="ARBA" id="ARBA00022679"/>
    </source>
</evidence>
<dbReference type="InterPro" id="IPR038087">
    <property type="entry name" value="RNAP_delta_N_dom_sf"/>
</dbReference>
<dbReference type="NCBIfam" id="TIGR04567">
    <property type="entry name" value="RNAP_delt_lowGC"/>
    <property type="match status" value="1"/>
</dbReference>
<reference evidence="9" key="1">
    <citation type="submission" date="2019-08" db="EMBL/GenBank/DDBJ databases">
        <authorList>
            <person name="Kucharzyk K."/>
            <person name="Murdoch R.W."/>
            <person name="Higgins S."/>
            <person name="Loffler F."/>
        </authorList>
    </citation>
    <scope>NUCLEOTIDE SEQUENCE</scope>
</reference>
<dbReference type="GO" id="GO:0016779">
    <property type="term" value="F:nucleotidyltransferase activity"/>
    <property type="evidence" value="ECO:0007669"/>
    <property type="project" value="UniProtKB-KW"/>
</dbReference>
<dbReference type="GO" id="GO:0006355">
    <property type="term" value="P:regulation of DNA-templated transcription"/>
    <property type="evidence" value="ECO:0007669"/>
    <property type="project" value="InterPro"/>
</dbReference>
<feature type="compositionally biased region" description="Acidic residues" evidence="7">
    <location>
        <begin position="88"/>
        <end position="99"/>
    </location>
</feature>
<dbReference type="GO" id="GO:0000428">
    <property type="term" value="C:DNA-directed RNA polymerase complex"/>
    <property type="evidence" value="ECO:0007669"/>
    <property type="project" value="UniProtKB-KW"/>
</dbReference>
<feature type="domain" description="HTH HARE-type" evidence="8">
    <location>
        <begin position="4"/>
        <end position="71"/>
    </location>
</feature>
<evidence type="ECO:0000313" key="9">
    <source>
        <dbReference type="EMBL" id="MPM88619.1"/>
    </source>
</evidence>
<evidence type="ECO:0000256" key="7">
    <source>
        <dbReference type="SAM" id="MobiDB-lite"/>
    </source>
</evidence>
<evidence type="ECO:0000256" key="6">
    <source>
        <dbReference type="ARBA" id="ARBA00031937"/>
    </source>
</evidence>
<keyword evidence="4" id="KW-0548">Nucleotidyltransferase</keyword>
<keyword evidence="5" id="KW-0804">Transcription</keyword>
<dbReference type="PROSITE" id="PS51913">
    <property type="entry name" value="HTH_HARE"/>
    <property type="match status" value="1"/>
</dbReference>
<accession>A0A645DH55</accession>
<keyword evidence="2 9" id="KW-0240">DNA-directed RNA polymerase</keyword>
<evidence type="ECO:0000256" key="1">
    <source>
        <dbReference type="ARBA" id="ARBA00009828"/>
    </source>
</evidence>
<sequence length="126" mass="14584">MSSRSMADIAYEIMKKKKKDVPFSKLWEEVSQTMGLTETQAMNKIASFYSSLMLDTRFTLLADNKWDLRERHTYNETHIDTSSLVIDDDEEDIVDDDGELISYSSNETDEKADEDTNESDDSNQDY</sequence>
<organism evidence="9">
    <name type="scientific">bioreactor metagenome</name>
    <dbReference type="NCBI Taxonomy" id="1076179"/>
    <lineage>
        <taxon>unclassified sequences</taxon>
        <taxon>metagenomes</taxon>
        <taxon>ecological metagenomes</taxon>
    </lineage>
</organism>
<protein>
    <recommendedName>
        <fullName evidence="6">RNAP delta factor</fullName>
    </recommendedName>
</protein>
<dbReference type="GO" id="GO:0006351">
    <property type="term" value="P:DNA-templated transcription"/>
    <property type="evidence" value="ECO:0007669"/>
    <property type="project" value="InterPro"/>
</dbReference>
<dbReference type="EMBL" id="VSSQ01036203">
    <property type="protein sequence ID" value="MPM88619.1"/>
    <property type="molecule type" value="Genomic_DNA"/>
</dbReference>
<dbReference type="InterPro" id="IPR007759">
    <property type="entry name" value="Asxl_HARE-HTH"/>
</dbReference>
<name>A0A645DH55_9ZZZZ</name>
<comment type="similarity">
    <text evidence="1">Belongs to the RpoE family.</text>
</comment>
<feature type="region of interest" description="Disordered" evidence="7">
    <location>
        <begin position="88"/>
        <end position="126"/>
    </location>
</feature>
<comment type="caution">
    <text evidence="9">The sequence shown here is derived from an EMBL/GenBank/DDBJ whole genome shotgun (WGS) entry which is preliminary data.</text>
</comment>
<evidence type="ECO:0000256" key="4">
    <source>
        <dbReference type="ARBA" id="ARBA00022695"/>
    </source>
</evidence>
<proteinExistence type="inferred from homology"/>
<dbReference type="InterPro" id="IPR029757">
    <property type="entry name" value="RpoE"/>
</dbReference>
<evidence type="ECO:0000256" key="2">
    <source>
        <dbReference type="ARBA" id="ARBA00022478"/>
    </source>
</evidence>
<keyword evidence="3" id="KW-0808">Transferase</keyword>
<dbReference type="NCBIfam" id="NF045964">
    <property type="entry name" value="RNAP_delt_plasma"/>
    <property type="match status" value="1"/>
</dbReference>
<dbReference type="Pfam" id="PF05066">
    <property type="entry name" value="HARE-HTH"/>
    <property type="match status" value="1"/>
</dbReference>